<evidence type="ECO:0000256" key="1">
    <source>
        <dbReference type="SAM" id="Phobius"/>
    </source>
</evidence>
<accession>A0A4S8MG84</accession>
<evidence type="ECO:0000259" key="2">
    <source>
        <dbReference type="Pfam" id="PF20151"/>
    </source>
</evidence>
<dbReference type="EMBL" id="ML179094">
    <property type="protein sequence ID" value="THV01134.1"/>
    <property type="molecule type" value="Genomic_DNA"/>
</dbReference>
<feature type="transmembrane region" description="Helical" evidence="1">
    <location>
        <begin position="92"/>
        <end position="111"/>
    </location>
</feature>
<dbReference type="Proteomes" id="UP000297245">
    <property type="component" value="Unassembled WGS sequence"/>
</dbReference>
<feature type="transmembrane region" description="Helical" evidence="1">
    <location>
        <begin position="118"/>
        <end position="139"/>
    </location>
</feature>
<evidence type="ECO:0000313" key="4">
    <source>
        <dbReference type="Proteomes" id="UP000297245"/>
    </source>
</evidence>
<feature type="domain" description="DUF6533" evidence="2">
    <location>
        <begin position="20"/>
        <end position="64"/>
    </location>
</feature>
<dbReference type="InterPro" id="IPR045340">
    <property type="entry name" value="DUF6533"/>
</dbReference>
<dbReference type="AlphaFoldDB" id="A0A4S8MG84"/>
<reference evidence="3 4" key="1">
    <citation type="journal article" date="2019" name="Nat. Ecol. Evol.">
        <title>Megaphylogeny resolves global patterns of mushroom evolution.</title>
        <authorList>
            <person name="Varga T."/>
            <person name="Krizsan K."/>
            <person name="Foldi C."/>
            <person name="Dima B."/>
            <person name="Sanchez-Garcia M."/>
            <person name="Sanchez-Ramirez S."/>
            <person name="Szollosi G.J."/>
            <person name="Szarkandi J.G."/>
            <person name="Papp V."/>
            <person name="Albert L."/>
            <person name="Andreopoulos W."/>
            <person name="Angelini C."/>
            <person name="Antonin V."/>
            <person name="Barry K.W."/>
            <person name="Bougher N.L."/>
            <person name="Buchanan P."/>
            <person name="Buyck B."/>
            <person name="Bense V."/>
            <person name="Catcheside P."/>
            <person name="Chovatia M."/>
            <person name="Cooper J."/>
            <person name="Damon W."/>
            <person name="Desjardin D."/>
            <person name="Finy P."/>
            <person name="Geml J."/>
            <person name="Haridas S."/>
            <person name="Hughes K."/>
            <person name="Justo A."/>
            <person name="Karasinski D."/>
            <person name="Kautmanova I."/>
            <person name="Kiss B."/>
            <person name="Kocsube S."/>
            <person name="Kotiranta H."/>
            <person name="LaButti K.M."/>
            <person name="Lechner B.E."/>
            <person name="Liimatainen K."/>
            <person name="Lipzen A."/>
            <person name="Lukacs Z."/>
            <person name="Mihaltcheva S."/>
            <person name="Morgado L.N."/>
            <person name="Niskanen T."/>
            <person name="Noordeloos M.E."/>
            <person name="Ohm R.A."/>
            <person name="Ortiz-Santana B."/>
            <person name="Ovrebo C."/>
            <person name="Racz N."/>
            <person name="Riley R."/>
            <person name="Savchenko A."/>
            <person name="Shiryaev A."/>
            <person name="Soop K."/>
            <person name="Spirin V."/>
            <person name="Szebenyi C."/>
            <person name="Tomsovsky M."/>
            <person name="Tulloss R.E."/>
            <person name="Uehling J."/>
            <person name="Grigoriev I.V."/>
            <person name="Vagvolgyi C."/>
            <person name="Papp T."/>
            <person name="Martin F.M."/>
            <person name="Miettinen O."/>
            <person name="Hibbett D.S."/>
            <person name="Nagy L.G."/>
        </authorList>
    </citation>
    <scope>NUCLEOTIDE SEQUENCE [LARGE SCALE GENOMIC DNA]</scope>
    <source>
        <strain evidence="3 4">CBS 962.96</strain>
    </source>
</reference>
<keyword evidence="1" id="KW-0812">Transmembrane</keyword>
<dbReference type="Pfam" id="PF20151">
    <property type="entry name" value="DUF6533"/>
    <property type="match status" value="1"/>
</dbReference>
<feature type="transmembrane region" description="Helical" evidence="1">
    <location>
        <begin position="20"/>
        <end position="37"/>
    </location>
</feature>
<organism evidence="3 4">
    <name type="scientific">Dendrothele bispora (strain CBS 962.96)</name>
    <dbReference type="NCBI Taxonomy" id="1314807"/>
    <lineage>
        <taxon>Eukaryota</taxon>
        <taxon>Fungi</taxon>
        <taxon>Dikarya</taxon>
        <taxon>Basidiomycota</taxon>
        <taxon>Agaricomycotina</taxon>
        <taxon>Agaricomycetes</taxon>
        <taxon>Agaricomycetidae</taxon>
        <taxon>Agaricales</taxon>
        <taxon>Agaricales incertae sedis</taxon>
        <taxon>Dendrothele</taxon>
    </lineage>
</organism>
<evidence type="ECO:0000313" key="3">
    <source>
        <dbReference type="EMBL" id="THV01134.1"/>
    </source>
</evidence>
<keyword evidence="1" id="KW-1133">Transmembrane helix</keyword>
<keyword evidence="4" id="KW-1185">Reference proteome</keyword>
<proteinExistence type="predicted"/>
<keyword evidence="1" id="KW-0472">Membrane</keyword>
<sequence length="179" mass="20292">MDYEVSSPDPVANQILFQQYMHIAGITILFWDHLLTFDDEFEYIWSRPKIISSYLFFVNRYLSFFGAFPGNFVVFSMVNFDSCMKYLVFQTIYGGMRGLVVYCAMCLRVYALYERSRFILVAFVCLTLILIGASTWAGLGLGSGGAFALTLKGCIIGIESDEIMEILVIKTLPWIGPNT</sequence>
<gene>
    <name evidence="3" type="ORF">K435DRAFT_836962</name>
</gene>
<name>A0A4S8MG84_DENBC</name>
<dbReference type="OrthoDB" id="2686513at2759"/>
<feature type="transmembrane region" description="Helical" evidence="1">
    <location>
        <begin position="58"/>
        <end position="80"/>
    </location>
</feature>
<protein>
    <recommendedName>
        <fullName evidence="2">DUF6533 domain-containing protein</fullName>
    </recommendedName>
</protein>